<feature type="binding site" evidence="10">
    <location>
        <position position="10"/>
    </location>
    <ligand>
        <name>Mn(2+)</name>
        <dbReference type="ChEBI" id="CHEBI:29035"/>
        <label>1</label>
    </ligand>
</feature>
<keyword evidence="5 10" id="KW-0479">Metal-binding</keyword>
<evidence type="ECO:0000256" key="10">
    <source>
        <dbReference type="HAMAP-Rule" id="MF_00575"/>
    </source>
</evidence>
<dbReference type="Pfam" id="PF00149">
    <property type="entry name" value="Metallophos"/>
    <property type="match status" value="1"/>
</dbReference>
<dbReference type="GO" id="GO:0005737">
    <property type="term" value="C:cytoplasm"/>
    <property type="evidence" value="ECO:0007669"/>
    <property type="project" value="InterPro"/>
</dbReference>
<evidence type="ECO:0000313" key="12">
    <source>
        <dbReference type="EMBL" id="ANG63008.1"/>
    </source>
</evidence>
<comment type="similarity">
    <text evidence="10">Belongs to the LpxH family.</text>
</comment>
<comment type="function">
    <text evidence="10">Hydrolyzes the pyrophosphate bond of UDP-2,3-diacylglucosamine to yield 2,3-diacylglucosamine 1-phosphate (lipid X) and UMP by catalyzing the attack of water at the alpha-P atom. Involved in the biosynthesis of lipid A, a phosphorylated glycolipid that anchors the lipopolysaccharide to the outer membrane of the cell.</text>
</comment>
<feature type="binding site" evidence="10">
    <location>
        <begin position="79"/>
        <end position="80"/>
    </location>
    <ligand>
        <name>substrate</name>
    </ligand>
</feature>
<keyword evidence="4 10" id="KW-0441">Lipid A biosynthesis</keyword>
<dbReference type="GO" id="GO:0019897">
    <property type="term" value="C:extrinsic component of plasma membrane"/>
    <property type="evidence" value="ECO:0007669"/>
    <property type="project" value="UniProtKB-UniRule"/>
</dbReference>
<feature type="binding site" evidence="10">
    <location>
        <position position="41"/>
    </location>
    <ligand>
        <name>Mn(2+)</name>
        <dbReference type="ChEBI" id="CHEBI:29035"/>
        <label>1</label>
    </ligand>
</feature>
<dbReference type="RefSeq" id="WP_067382140.1">
    <property type="nucleotide sequence ID" value="NZ_CP015839.1"/>
</dbReference>
<dbReference type="HAMAP" id="MF_00575">
    <property type="entry name" value="LpxH"/>
    <property type="match status" value="1"/>
</dbReference>
<evidence type="ECO:0000256" key="8">
    <source>
        <dbReference type="ARBA" id="ARBA00023136"/>
    </source>
</evidence>
<keyword evidence="3 10" id="KW-0997">Cell inner membrane</keyword>
<gene>
    <name evidence="10" type="primary">lpxH</name>
    <name evidence="12" type="ORF">A8C75_11300</name>
</gene>
<accession>A0A1A9EZE7</accession>
<sequence length="253" mass="27892">MTLLFVADLHLRPERPDLSQAFLAFLQQDAAGCDALYLLGDIFEAWIGDDAPMPGLDAIYDELAALSARGTALYFQHGNRDFLVGQAFLDTLGARALPDQQLISVPGGQALLMHGDQLCTDDTEYQAFRVQVRNPAWQQQLLSQTVEERLAIARQLRAASKARGAEKSADIMDVNPQAVSKALTEAGVSLLIHGHTHRPAIHQHQIISNDGEHSGTRIVLGDWDSRGWYLQIDNDGYQLIDFPIKEAAVSRKP</sequence>
<keyword evidence="9 10" id="KW-0464">Manganese</keyword>
<dbReference type="SUPFAM" id="SSF56300">
    <property type="entry name" value="Metallo-dependent phosphatases"/>
    <property type="match status" value="1"/>
</dbReference>
<comment type="pathway">
    <text evidence="10">Glycolipid biosynthesis; lipid IV(A) biosynthesis; lipid IV(A) from (3R)-3-hydroxytetradecanoyl-[acyl-carrier-protein] and UDP-N-acetyl-alpha-D-glucosamine: step 4/6.</text>
</comment>
<dbReference type="Proteomes" id="UP000078070">
    <property type="component" value="Chromosome"/>
</dbReference>
<dbReference type="GO" id="GO:0009245">
    <property type="term" value="P:lipid A biosynthetic process"/>
    <property type="evidence" value="ECO:0007669"/>
    <property type="project" value="UniProtKB-UniRule"/>
</dbReference>
<dbReference type="OrthoDB" id="9783283at2"/>
<evidence type="ECO:0000256" key="3">
    <source>
        <dbReference type="ARBA" id="ARBA00022519"/>
    </source>
</evidence>
<feature type="binding site" evidence="10">
    <location>
        <position position="167"/>
    </location>
    <ligand>
        <name>substrate</name>
    </ligand>
</feature>
<dbReference type="EMBL" id="CP015839">
    <property type="protein sequence ID" value="ANG63008.1"/>
    <property type="molecule type" value="Genomic_DNA"/>
</dbReference>
<feature type="binding site" evidence="10">
    <location>
        <position position="160"/>
    </location>
    <ligand>
        <name>substrate</name>
    </ligand>
</feature>
<evidence type="ECO:0000256" key="1">
    <source>
        <dbReference type="ARBA" id="ARBA00022475"/>
    </source>
</evidence>
<dbReference type="GO" id="GO:0008758">
    <property type="term" value="F:UDP-2,3-diacylglucosamine hydrolase activity"/>
    <property type="evidence" value="ECO:0007669"/>
    <property type="project" value="UniProtKB-UniRule"/>
</dbReference>
<keyword evidence="1 10" id="KW-1003">Cell membrane</keyword>
<feature type="binding site" evidence="10">
    <location>
        <position position="195"/>
    </location>
    <ligand>
        <name>substrate</name>
    </ligand>
</feature>
<feature type="binding site" evidence="10">
    <location>
        <position position="114"/>
    </location>
    <ligand>
        <name>Mn(2+)</name>
        <dbReference type="ChEBI" id="CHEBI:29035"/>
        <label>2</label>
    </ligand>
</feature>
<dbReference type="KEGG" id="mars:A8C75_11300"/>
<dbReference type="PANTHER" id="PTHR34990:SF1">
    <property type="entry name" value="UDP-2,3-DIACYLGLUCOSAMINE HYDROLASE"/>
    <property type="match status" value="1"/>
</dbReference>
<dbReference type="InterPro" id="IPR010138">
    <property type="entry name" value="UDP-diacylglucosamine_Hdrlase"/>
</dbReference>
<dbReference type="NCBIfam" id="NF003743">
    <property type="entry name" value="PRK05340.1"/>
    <property type="match status" value="1"/>
</dbReference>
<feature type="binding site" evidence="10">
    <location>
        <position position="197"/>
    </location>
    <ligand>
        <name>Mn(2+)</name>
        <dbReference type="ChEBI" id="CHEBI:29035"/>
        <label>1</label>
    </ligand>
</feature>
<feature type="binding site" evidence="10">
    <location>
        <position position="8"/>
    </location>
    <ligand>
        <name>Mn(2+)</name>
        <dbReference type="ChEBI" id="CHEBI:29035"/>
        <label>1</label>
    </ligand>
</feature>
<comment type="subcellular location">
    <subcellularLocation>
        <location evidence="10">Cell inner membrane</location>
        <topology evidence="10">Peripheral membrane protein</topology>
        <orientation evidence="10">Cytoplasmic side</orientation>
    </subcellularLocation>
</comment>
<feature type="binding site" evidence="10">
    <location>
        <position position="79"/>
    </location>
    <ligand>
        <name>Mn(2+)</name>
        <dbReference type="ChEBI" id="CHEBI:29035"/>
        <label>2</label>
    </ligand>
</feature>
<evidence type="ECO:0000256" key="5">
    <source>
        <dbReference type="ARBA" id="ARBA00022723"/>
    </source>
</evidence>
<dbReference type="Gene3D" id="3.60.21.10">
    <property type="match status" value="1"/>
</dbReference>
<dbReference type="STRING" id="1821621.A8C75_11300"/>
<keyword evidence="8 10" id="KW-0472">Membrane</keyword>
<feature type="binding site" evidence="10">
    <location>
        <position position="41"/>
    </location>
    <ligand>
        <name>Mn(2+)</name>
        <dbReference type="ChEBI" id="CHEBI:29035"/>
        <label>2</label>
    </ligand>
</feature>
<keyword evidence="2 10" id="KW-0444">Lipid biosynthesis</keyword>
<reference evidence="13" key="1">
    <citation type="submission" date="2016-05" db="EMBL/GenBank/DDBJ databases">
        <authorList>
            <person name="Baek K."/>
            <person name="Yang S.-J."/>
        </authorList>
    </citation>
    <scope>NUCLEOTIDE SEQUENCE [LARGE SCALE GENOMIC DNA]</scope>
    <source>
        <strain evidence="13">ST58-10</strain>
    </source>
</reference>
<reference evidence="12 13" key="2">
    <citation type="journal article" date="2018" name="Int. J. Syst. Evol. Microbiol.">
        <title>Marinobacterium aestuarii sp. nov., a benzene-degrading marine bacterium isolated from estuary sediment.</title>
        <authorList>
            <person name="Bae S.S."/>
            <person name="Jung J."/>
            <person name="Chung D."/>
            <person name="Baek K."/>
        </authorList>
    </citation>
    <scope>NUCLEOTIDE SEQUENCE [LARGE SCALE GENOMIC DNA]</scope>
    <source>
        <strain evidence="12 13">ST58-10</strain>
    </source>
</reference>
<name>A0A1A9EZE7_9GAMM</name>
<dbReference type="InterPro" id="IPR029052">
    <property type="entry name" value="Metallo-depent_PP-like"/>
</dbReference>
<evidence type="ECO:0000313" key="13">
    <source>
        <dbReference type="Proteomes" id="UP000078070"/>
    </source>
</evidence>
<feature type="binding site" evidence="10">
    <location>
        <position position="195"/>
    </location>
    <ligand>
        <name>Mn(2+)</name>
        <dbReference type="ChEBI" id="CHEBI:29035"/>
        <label>2</label>
    </ligand>
</feature>
<evidence type="ECO:0000256" key="7">
    <source>
        <dbReference type="ARBA" id="ARBA00023098"/>
    </source>
</evidence>
<evidence type="ECO:0000259" key="11">
    <source>
        <dbReference type="Pfam" id="PF00149"/>
    </source>
</evidence>
<dbReference type="InterPro" id="IPR043461">
    <property type="entry name" value="LpxH-like"/>
</dbReference>
<protein>
    <recommendedName>
        <fullName evidence="10">UDP-2,3-diacylglucosamine hydrolase</fullName>
        <ecNumber evidence="10">3.6.1.54</ecNumber>
    </recommendedName>
    <alternativeName>
        <fullName evidence="10">UDP-2,3-diacylglucosamine diphosphatase</fullName>
    </alternativeName>
</protein>
<comment type="cofactor">
    <cofactor evidence="10">
        <name>Mn(2+)</name>
        <dbReference type="ChEBI" id="CHEBI:29035"/>
    </cofactor>
    <text evidence="10">Binds 2 Mn(2+) ions per subunit in a binuclear metal center.</text>
</comment>
<dbReference type="PANTHER" id="PTHR34990">
    <property type="entry name" value="UDP-2,3-DIACYLGLUCOSAMINE HYDROLASE-RELATED"/>
    <property type="match status" value="1"/>
</dbReference>
<proteinExistence type="inferred from homology"/>
<dbReference type="NCBIfam" id="TIGR01854">
    <property type="entry name" value="lipid_A_lpxH"/>
    <property type="match status" value="1"/>
</dbReference>
<comment type="catalytic activity">
    <reaction evidence="10">
        <text>UDP-2-N,3-O-bis[(3R)-3-hydroxytetradecanoyl]-alpha-D-glucosamine + H2O = 2-N,3-O-bis[(3R)-3-hydroxytetradecanoyl]-alpha-D-glucosaminyl 1-phosphate + UMP + 2 H(+)</text>
        <dbReference type="Rhea" id="RHEA:25213"/>
        <dbReference type="ChEBI" id="CHEBI:15377"/>
        <dbReference type="ChEBI" id="CHEBI:15378"/>
        <dbReference type="ChEBI" id="CHEBI:57865"/>
        <dbReference type="ChEBI" id="CHEBI:57957"/>
        <dbReference type="ChEBI" id="CHEBI:78847"/>
        <dbReference type="EC" id="3.6.1.54"/>
    </reaction>
</comment>
<keyword evidence="13" id="KW-1185">Reference proteome</keyword>
<evidence type="ECO:0000256" key="6">
    <source>
        <dbReference type="ARBA" id="ARBA00022801"/>
    </source>
</evidence>
<evidence type="ECO:0000256" key="9">
    <source>
        <dbReference type="ARBA" id="ARBA00023211"/>
    </source>
</evidence>
<evidence type="ECO:0000256" key="2">
    <source>
        <dbReference type="ARBA" id="ARBA00022516"/>
    </source>
</evidence>
<dbReference type="CDD" id="cd07398">
    <property type="entry name" value="MPP_YbbF-LpxH"/>
    <property type="match status" value="1"/>
</dbReference>
<comment type="caution">
    <text evidence="10">Lacks conserved residue(s) required for the propagation of feature annotation.</text>
</comment>
<evidence type="ECO:0000256" key="4">
    <source>
        <dbReference type="ARBA" id="ARBA00022556"/>
    </source>
</evidence>
<organism evidence="12 13">
    <name type="scientific">Marinobacterium aestuarii</name>
    <dbReference type="NCBI Taxonomy" id="1821621"/>
    <lineage>
        <taxon>Bacteria</taxon>
        <taxon>Pseudomonadati</taxon>
        <taxon>Pseudomonadota</taxon>
        <taxon>Gammaproteobacteria</taxon>
        <taxon>Oceanospirillales</taxon>
        <taxon>Oceanospirillaceae</taxon>
        <taxon>Marinobacterium</taxon>
    </lineage>
</organism>
<dbReference type="InterPro" id="IPR004843">
    <property type="entry name" value="Calcineurin-like_PHP"/>
</dbReference>
<feature type="domain" description="Calcineurin-like phosphoesterase" evidence="11">
    <location>
        <begin position="1"/>
        <end position="199"/>
    </location>
</feature>
<keyword evidence="6 10" id="KW-0378">Hydrolase</keyword>
<feature type="binding site" evidence="10">
    <location>
        <position position="122"/>
    </location>
    <ligand>
        <name>substrate</name>
    </ligand>
</feature>
<keyword evidence="7 10" id="KW-0443">Lipid metabolism</keyword>
<dbReference type="EC" id="3.6.1.54" evidence="10"/>
<dbReference type="AlphaFoldDB" id="A0A1A9EZE7"/>
<dbReference type="UniPathway" id="UPA00359">
    <property type="reaction ID" value="UER00480"/>
</dbReference>
<dbReference type="GO" id="GO:0030145">
    <property type="term" value="F:manganese ion binding"/>
    <property type="evidence" value="ECO:0007669"/>
    <property type="project" value="UniProtKB-UniRule"/>
</dbReference>